<name>A0A381X2A3_9ZZZZ</name>
<proteinExistence type="predicted"/>
<dbReference type="EMBL" id="UINC01013673">
    <property type="protein sequence ID" value="SVA58916.1"/>
    <property type="molecule type" value="Genomic_DNA"/>
</dbReference>
<dbReference type="AlphaFoldDB" id="A0A381X2A3"/>
<accession>A0A381X2A3</accession>
<feature type="non-terminal residue" evidence="1">
    <location>
        <position position="1"/>
    </location>
</feature>
<sequence>VGSPSFEATSAANLEYMDPPVISQAPMKVKTIPIPSPNHGIYPIIDRIPKAITMPAVPNKIINPLVTTMPIRSAFAICDRGLMFSMDSSDPK</sequence>
<gene>
    <name evidence="1" type="ORF">METZ01_LOCUS111770</name>
</gene>
<organism evidence="1">
    <name type="scientific">marine metagenome</name>
    <dbReference type="NCBI Taxonomy" id="408172"/>
    <lineage>
        <taxon>unclassified sequences</taxon>
        <taxon>metagenomes</taxon>
        <taxon>ecological metagenomes</taxon>
    </lineage>
</organism>
<reference evidence="1" key="1">
    <citation type="submission" date="2018-05" db="EMBL/GenBank/DDBJ databases">
        <authorList>
            <person name="Lanie J.A."/>
            <person name="Ng W.-L."/>
            <person name="Kazmierczak K.M."/>
            <person name="Andrzejewski T.M."/>
            <person name="Davidsen T.M."/>
            <person name="Wayne K.J."/>
            <person name="Tettelin H."/>
            <person name="Glass J.I."/>
            <person name="Rusch D."/>
            <person name="Podicherti R."/>
            <person name="Tsui H.-C.T."/>
            <person name="Winkler M.E."/>
        </authorList>
    </citation>
    <scope>NUCLEOTIDE SEQUENCE</scope>
</reference>
<evidence type="ECO:0000313" key="1">
    <source>
        <dbReference type="EMBL" id="SVA58916.1"/>
    </source>
</evidence>
<protein>
    <submittedName>
        <fullName evidence="1">Uncharacterized protein</fullName>
    </submittedName>
</protein>